<dbReference type="Proteomes" id="UP001500298">
    <property type="component" value="Unassembled WGS sequence"/>
</dbReference>
<accession>A0ABP9CZW9</accession>
<dbReference type="InterPro" id="IPR012171">
    <property type="entry name" value="Fatty_acid_desaturase"/>
</dbReference>
<reference evidence="4" key="1">
    <citation type="journal article" date="2019" name="Int. J. Syst. Evol. Microbiol.">
        <title>The Global Catalogue of Microorganisms (GCM) 10K type strain sequencing project: providing services to taxonomists for standard genome sequencing and annotation.</title>
        <authorList>
            <consortium name="The Broad Institute Genomics Platform"/>
            <consortium name="The Broad Institute Genome Sequencing Center for Infectious Disease"/>
            <person name="Wu L."/>
            <person name="Ma J."/>
        </authorList>
    </citation>
    <scope>NUCLEOTIDE SEQUENCE [LARGE SCALE GENOMIC DNA]</scope>
    <source>
        <strain evidence="4">JCM 18326</strain>
    </source>
</reference>
<keyword evidence="4" id="KW-1185">Reference proteome</keyword>
<sequence length="326" mass="37812">MQTTPAHLYLSKEDRKSLLKKNNWKASYEIVLHWLWITFAFALVHFFPNPITIIISLFILGGKQLACAILMHDAGHRAVFNNKKWNDLIGQWLGAYPIWHNMHSYREYHYRHHVHTGLPEDPDLLLTRGYPTSSKSMMRKFGRDLSGITGIKAFFGLTLMHLGYLQYNLGGKIERHSSPPKNIITFGQRFMYHLSGPLFVNLLLFSILYLIGNPFLYLLWIIAYLTTFQFSLRVRSIAEHSLVKDCTDPFQNTRTTKANTIEKILFAPYHVNYHAEHHMLMAVPSYNLPHMHQLLLKKGFYEKGILSHGYWSIIKAAAQGQKKGKD</sequence>
<feature type="transmembrane region" description="Helical" evidence="1">
    <location>
        <begin position="198"/>
        <end position="225"/>
    </location>
</feature>
<name>A0ABP9CZW9_9BACT</name>
<gene>
    <name evidence="3" type="ORF">GCM10023331_04640</name>
</gene>
<feature type="transmembrane region" description="Helical" evidence="1">
    <location>
        <begin position="145"/>
        <end position="167"/>
    </location>
</feature>
<dbReference type="RefSeq" id="WP_345368870.1">
    <property type="nucleotide sequence ID" value="NZ_BAABJX010000009.1"/>
</dbReference>
<evidence type="ECO:0000313" key="4">
    <source>
        <dbReference type="Proteomes" id="UP001500298"/>
    </source>
</evidence>
<keyword evidence="1" id="KW-0812">Transmembrane</keyword>
<organism evidence="3 4">
    <name type="scientific">Algivirga pacifica</name>
    <dbReference type="NCBI Taxonomy" id="1162670"/>
    <lineage>
        <taxon>Bacteria</taxon>
        <taxon>Pseudomonadati</taxon>
        <taxon>Bacteroidota</taxon>
        <taxon>Cytophagia</taxon>
        <taxon>Cytophagales</taxon>
        <taxon>Flammeovirgaceae</taxon>
        <taxon>Algivirga</taxon>
    </lineage>
</organism>
<protein>
    <submittedName>
        <fullName evidence="3">Fatty acid desaturase family protein</fullName>
    </submittedName>
</protein>
<feature type="transmembrane region" description="Helical" evidence="1">
    <location>
        <begin position="53"/>
        <end position="71"/>
    </location>
</feature>
<dbReference type="CDD" id="cd03510">
    <property type="entry name" value="Rhizobitoxine-FADS-like"/>
    <property type="match status" value="1"/>
</dbReference>
<dbReference type="Pfam" id="PF00487">
    <property type="entry name" value="FA_desaturase"/>
    <property type="match status" value="1"/>
</dbReference>
<feature type="domain" description="Fatty acid desaturase" evidence="2">
    <location>
        <begin position="54"/>
        <end position="305"/>
    </location>
</feature>
<keyword evidence="1" id="KW-1133">Transmembrane helix</keyword>
<comment type="caution">
    <text evidence="3">The sequence shown here is derived from an EMBL/GenBank/DDBJ whole genome shotgun (WGS) entry which is preliminary data.</text>
</comment>
<dbReference type="PANTHER" id="PTHR19353">
    <property type="entry name" value="FATTY ACID DESATURASE 2"/>
    <property type="match status" value="1"/>
</dbReference>
<dbReference type="InterPro" id="IPR005804">
    <property type="entry name" value="FA_desaturase_dom"/>
</dbReference>
<feature type="transmembrane region" description="Helical" evidence="1">
    <location>
        <begin position="26"/>
        <end position="47"/>
    </location>
</feature>
<evidence type="ECO:0000259" key="2">
    <source>
        <dbReference type="Pfam" id="PF00487"/>
    </source>
</evidence>
<proteinExistence type="predicted"/>
<dbReference type="EMBL" id="BAABJX010000009">
    <property type="protein sequence ID" value="GAA4823262.1"/>
    <property type="molecule type" value="Genomic_DNA"/>
</dbReference>
<evidence type="ECO:0000256" key="1">
    <source>
        <dbReference type="SAM" id="Phobius"/>
    </source>
</evidence>
<evidence type="ECO:0000313" key="3">
    <source>
        <dbReference type="EMBL" id="GAA4823262.1"/>
    </source>
</evidence>
<dbReference type="PANTHER" id="PTHR19353:SF19">
    <property type="entry name" value="DELTA(5) FATTY ACID DESATURASE C-RELATED"/>
    <property type="match status" value="1"/>
</dbReference>
<keyword evidence="1" id="KW-0472">Membrane</keyword>